<evidence type="ECO:0000313" key="4">
    <source>
        <dbReference type="Proteomes" id="UP001208570"/>
    </source>
</evidence>
<evidence type="ECO:0000256" key="2">
    <source>
        <dbReference type="SAM" id="Phobius"/>
    </source>
</evidence>
<sequence>MSSMIGRVLCKQTVYREFTDSNKKVATDFGPSKDIWSLVFAPGSQFNAEKWDSCANMEKIGSILEIVVLLLSVQLSSACCSYYGCYCVYTLWYFWFGLFWIVVFFVILVVGCIKKKKQAQNRINNMTVISGNAQQAVYKGPVPPPSYGQPGHQPPPYQAVQQNQPKYPPIQANNPQAQASNPPPEGNLYPPPPPVNPYPPTYPPPPANDPAYPPNP</sequence>
<keyword evidence="4" id="KW-1185">Reference proteome</keyword>
<reference evidence="3" key="1">
    <citation type="journal article" date="2023" name="Mol. Biol. Evol.">
        <title>Third-Generation Sequencing Reveals the Adaptive Role of the Epigenome in Three Deep-Sea Polychaetes.</title>
        <authorList>
            <person name="Perez M."/>
            <person name="Aroh O."/>
            <person name="Sun Y."/>
            <person name="Lan Y."/>
            <person name="Juniper S.K."/>
            <person name="Young C.R."/>
            <person name="Angers B."/>
            <person name="Qian P.Y."/>
        </authorList>
    </citation>
    <scope>NUCLEOTIDE SEQUENCE</scope>
    <source>
        <strain evidence="3">P08H-3</strain>
    </source>
</reference>
<dbReference type="EMBL" id="JAODUP010001125">
    <property type="protein sequence ID" value="KAK2141297.1"/>
    <property type="molecule type" value="Genomic_DNA"/>
</dbReference>
<gene>
    <name evidence="3" type="ORF">LSH36_1125g00005</name>
</gene>
<name>A0AAD9IUM9_9ANNE</name>
<feature type="transmembrane region" description="Helical" evidence="2">
    <location>
        <begin position="63"/>
        <end position="84"/>
    </location>
</feature>
<proteinExistence type="predicted"/>
<keyword evidence="2" id="KW-1133">Transmembrane helix</keyword>
<dbReference type="AlphaFoldDB" id="A0AAD9IUM9"/>
<feature type="region of interest" description="Disordered" evidence="1">
    <location>
        <begin position="140"/>
        <end position="216"/>
    </location>
</feature>
<dbReference type="Proteomes" id="UP001208570">
    <property type="component" value="Unassembled WGS sequence"/>
</dbReference>
<evidence type="ECO:0000256" key="1">
    <source>
        <dbReference type="SAM" id="MobiDB-lite"/>
    </source>
</evidence>
<accession>A0AAD9IUM9</accession>
<feature type="compositionally biased region" description="Low complexity" evidence="1">
    <location>
        <begin position="169"/>
        <end position="180"/>
    </location>
</feature>
<keyword evidence="2" id="KW-0812">Transmembrane</keyword>
<evidence type="ECO:0000313" key="3">
    <source>
        <dbReference type="EMBL" id="KAK2141297.1"/>
    </source>
</evidence>
<feature type="compositionally biased region" description="Pro residues" evidence="1">
    <location>
        <begin position="181"/>
        <end position="216"/>
    </location>
</feature>
<protein>
    <submittedName>
        <fullName evidence="3">Uncharacterized protein</fullName>
    </submittedName>
</protein>
<organism evidence="3 4">
    <name type="scientific">Paralvinella palmiformis</name>
    <dbReference type="NCBI Taxonomy" id="53620"/>
    <lineage>
        <taxon>Eukaryota</taxon>
        <taxon>Metazoa</taxon>
        <taxon>Spiralia</taxon>
        <taxon>Lophotrochozoa</taxon>
        <taxon>Annelida</taxon>
        <taxon>Polychaeta</taxon>
        <taxon>Sedentaria</taxon>
        <taxon>Canalipalpata</taxon>
        <taxon>Terebellida</taxon>
        <taxon>Terebelliformia</taxon>
        <taxon>Alvinellidae</taxon>
        <taxon>Paralvinella</taxon>
    </lineage>
</organism>
<keyword evidence="2" id="KW-0472">Membrane</keyword>
<comment type="caution">
    <text evidence="3">The sequence shown here is derived from an EMBL/GenBank/DDBJ whole genome shotgun (WGS) entry which is preliminary data.</text>
</comment>
<feature type="transmembrane region" description="Helical" evidence="2">
    <location>
        <begin position="90"/>
        <end position="113"/>
    </location>
</feature>
<feature type="compositionally biased region" description="Pro residues" evidence="1">
    <location>
        <begin position="141"/>
        <end position="157"/>
    </location>
</feature>